<evidence type="ECO:0000256" key="1">
    <source>
        <dbReference type="ARBA" id="ARBA00011975"/>
    </source>
</evidence>
<sequence>MSETAVVPASVTVRHPSLLLMRNTSARLASVELFAGAGGLALGCQEAGFDPLATLELDKWACDTVRQNQARGNELVANWHVEEGDVRDFNWSRITDEVDLVAAGPPCQPFSIGGRGKADDDERDMFPATAEAIAHLRPRAFIIENVRGLARPRFADYFQYIQARLSLPLLAAKPDELWGDHLRRLRAAGKDVSNQELAYRVIPAFANAADYGVPQQRQRVFLVGFRNDLDVTWEFPRVTHSRRALLHAQWITGEYWQEHEVPKTKRPERPNVPIPAELRPDEVQARWRTVRDALAGLPEPTLTGTRGVLNHVLQPGARSYPGHTGSPMDWPAKTLKAGHHGVPGGENMLREADGSIRYFTVRESARLQTFPDDYELHGPWGKAMRQLGNAVPVELARVVADSVHAALRAEGSEA</sequence>
<feature type="active site" evidence="6">
    <location>
        <position position="107"/>
    </location>
</feature>
<protein>
    <recommendedName>
        <fullName evidence="1">DNA (cytosine-5-)-methyltransferase</fullName>
        <ecNumber evidence="1">2.1.1.37</ecNumber>
    </recommendedName>
</protein>
<comment type="caution">
    <text evidence="7">The sequence shown here is derived from an EMBL/GenBank/DDBJ whole genome shotgun (WGS) entry which is preliminary data.</text>
</comment>
<evidence type="ECO:0000256" key="4">
    <source>
        <dbReference type="ARBA" id="ARBA00022691"/>
    </source>
</evidence>
<gene>
    <name evidence="7" type="ORF">GCM10010211_84430</name>
</gene>
<evidence type="ECO:0000313" key="7">
    <source>
        <dbReference type="EMBL" id="GGV04339.1"/>
    </source>
</evidence>
<dbReference type="PROSITE" id="PS00094">
    <property type="entry name" value="C5_MTASE_1"/>
    <property type="match status" value="1"/>
</dbReference>
<dbReference type="PROSITE" id="PS00095">
    <property type="entry name" value="C5_MTASE_2"/>
    <property type="match status" value="1"/>
</dbReference>
<dbReference type="GO" id="GO:0032259">
    <property type="term" value="P:methylation"/>
    <property type="evidence" value="ECO:0007669"/>
    <property type="project" value="UniProtKB-KW"/>
</dbReference>
<keyword evidence="8" id="KW-1185">Reference proteome</keyword>
<dbReference type="InterPro" id="IPR001525">
    <property type="entry name" value="C5_MeTfrase"/>
</dbReference>
<accession>A0ABQ2VPE2</accession>
<evidence type="ECO:0000256" key="5">
    <source>
        <dbReference type="ARBA" id="ARBA00022747"/>
    </source>
</evidence>
<evidence type="ECO:0000256" key="6">
    <source>
        <dbReference type="PROSITE-ProRule" id="PRU01016"/>
    </source>
</evidence>
<keyword evidence="2 6" id="KW-0489">Methyltransferase</keyword>
<dbReference type="Gene3D" id="3.40.50.150">
    <property type="entry name" value="Vaccinia Virus protein VP39"/>
    <property type="match status" value="1"/>
</dbReference>
<dbReference type="EMBL" id="BMRP01000095">
    <property type="protein sequence ID" value="GGV04339.1"/>
    <property type="molecule type" value="Genomic_DNA"/>
</dbReference>
<reference evidence="8" key="1">
    <citation type="journal article" date="2019" name="Int. J. Syst. Evol. Microbiol.">
        <title>The Global Catalogue of Microorganisms (GCM) 10K type strain sequencing project: providing services to taxonomists for standard genome sequencing and annotation.</title>
        <authorList>
            <consortium name="The Broad Institute Genomics Platform"/>
            <consortium name="The Broad Institute Genome Sequencing Center for Infectious Disease"/>
            <person name="Wu L."/>
            <person name="Ma J."/>
        </authorList>
    </citation>
    <scope>NUCLEOTIDE SEQUENCE [LARGE SCALE GENOMIC DNA]</scope>
    <source>
        <strain evidence="8">JCM 3399</strain>
    </source>
</reference>
<dbReference type="Pfam" id="PF00145">
    <property type="entry name" value="DNA_methylase"/>
    <property type="match status" value="2"/>
</dbReference>
<dbReference type="InterPro" id="IPR031303">
    <property type="entry name" value="C5_meth_CS"/>
</dbReference>
<evidence type="ECO:0000256" key="2">
    <source>
        <dbReference type="ARBA" id="ARBA00022603"/>
    </source>
</evidence>
<proteinExistence type="inferred from homology"/>
<keyword evidence="4 6" id="KW-0949">S-adenosyl-L-methionine</keyword>
<keyword evidence="3 6" id="KW-0808">Transferase</keyword>
<dbReference type="PANTHER" id="PTHR10629">
    <property type="entry name" value="CYTOSINE-SPECIFIC METHYLTRANSFERASE"/>
    <property type="match status" value="1"/>
</dbReference>
<dbReference type="Gene3D" id="3.90.120.10">
    <property type="entry name" value="DNA Methylase, subunit A, domain 2"/>
    <property type="match status" value="1"/>
</dbReference>
<dbReference type="PRINTS" id="PR00105">
    <property type="entry name" value="C5METTRFRASE"/>
</dbReference>
<organism evidence="7 8">
    <name type="scientific">Streptomyces albospinus</name>
    <dbReference type="NCBI Taxonomy" id="285515"/>
    <lineage>
        <taxon>Bacteria</taxon>
        <taxon>Bacillati</taxon>
        <taxon>Actinomycetota</taxon>
        <taxon>Actinomycetes</taxon>
        <taxon>Kitasatosporales</taxon>
        <taxon>Streptomycetaceae</taxon>
        <taxon>Streptomyces</taxon>
    </lineage>
</organism>
<dbReference type="EC" id="2.1.1.37" evidence="1"/>
<evidence type="ECO:0000256" key="3">
    <source>
        <dbReference type="ARBA" id="ARBA00022679"/>
    </source>
</evidence>
<dbReference type="PANTHER" id="PTHR10629:SF52">
    <property type="entry name" value="DNA (CYTOSINE-5)-METHYLTRANSFERASE 1"/>
    <property type="match status" value="1"/>
</dbReference>
<dbReference type="GO" id="GO:0008168">
    <property type="term" value="F:methyltransferase activity"/>
    <property type="evidence" value="ECO:0007669"/>
    <property type="project" value="UniProtKB-KW"/>
</dbReference>
<dbReference type="Proteomes" id="UP000654471">
    <property type="component" value="Unassembled WGS sequence"/>
</dbReference>
<dbReference type="InterPro" id="IPR050390">
    <property type="entry name" value="C5-Methyltransferase"/>
</dbReference>
<dbReference type="PROSITE" id="PS51679">
    <property type="entry name" value="SAM_MT_C5"/>
    <property type="match status" value="1"/>
</dbReference>
<evidence type="ECO:0000313" key="8">
    <source>
        <dbReference type="Proteomes" id="UP000654471"/>
    </source>
</evidence>
<dbReference type="InterPro" id="IPR029063">
    <property type="entry name" value="SAM-dependent_MTases_sf"/>
</dbReference>
<dbReference type="InterPro" id="IPR018117">
    <property type="entry name" value="C5_DNA_meth_AS"/>
</dbReference>
<keyword evidence="5" id="KW-0680">Restriction system</keyword>
<comment type="similarity">
    <text evidence="6">Belongs to the class I-like SAM-binding methyltransferase superfamily. C5-methyltransferase family.</text>
</comment>
<dbReference type="SUPFAM" id="SSF53335">
    <property type="entry name" value="S-adenosyl-L-methionine-dependent methyltransferases"/>
    <property type="match status" value="1"/>
</dbReference>
<name>A0ABQ2VPE2_9ACTN</name>